<dbReference type="Gene3D" id="3.30.565.10">
    <property type="entry name" value="Histidine kinase-like ATPase, C-terminal domain"/>
    <property type="match status" value="2"/>
</dbReference>
<keyword evidence="7" id="KW-0175">Coiled coil</keyword>
<dbReference type="CDD" id="cd00082">
    <property type="entry name" value="HisKA"/>
    <property type="match status" value="1"/>
</dbReference>
<evidence type="ECO:0000256" key="1">
    <source>
        <dbReference type="ARBA" id="ARBA00000085"/>
    </source>
</evidence>
<dbReference type="SUPFAM" id="SSF52172">
    <property type="entry name" value="CheY-like"/>
    <property type="match status" value="1"/>
</dbReference>
<dbReference type="InterPro" id="IPR011006">
    <property type="entry name" value="CheY-like_superfamily"/>
</dbReference>
<keyword evidence="4" id="KW-0808">Transferase</keyword>
<dbReference type="PANTHER" id="PTHR43047:SF72">
    <property type="entry name" value="OSMOSENSING HISTIDINE PROTEIN KINASE SLN1"/>
    <property type="match status" value="1"/>
</dbReference>
<dbReference type="SMART" id="SM00448">
    <property type="entry name" value="REC"/>
    <property type="match status" value="1"/>
</dbReference>
<dbReference type="InterPro" id="IPR005467">
    <property type="entry name" value="His_kinase_dom"/>
</dbReference>
<reference evidence="11" key="1">
    <citation type="submission" date="2019-08" db="EMBL/GenBank/DDBJ databases">
        <title>Limnoglobus roseus gen. nov., sp. nov., a novel freshwater planctomycete with a giant genome from the family Gemmataceae.</title>
        <authorList>
            <person name="Kulichevskaya I.S."/>
            <person name="Naumoff D.G."/>
            <person name="Miroshnikov K."/>
            <person name="Ivanova A."/>
            <person name="Philippov D.A."/>
            <person name="Hakobyan A."/>
            <person name="Rijpstra I.C."/>
            <person name="Sinninghe Damste J.S."/>
            <person name="Liesack W."/>
            <person name="Dedysh S.N."/>
        </authorList>
    </citation>
    <scope>NUCLEOTIDE SEQUENCE [LARGE SCALE GENOMIC DNA]</scope>
    <source>
        <strain evidence="11">PX52</strain>
    </source>
</reference>
<organism evidence="10 11">
    <name type="scientific">Limnoglobus roseus</name>
    <dbReference type="NCBI Taxonomy" id="2598579"/>
    <lineage>
        <taxon>Bacteria</taxon>
        <taxon>Pseudomonadati</taxon>
        <taxon>Planctomycetota</taxon>
        <taxon>Planctomycetia</taxon>
        <taxon>Gemmatales</taxon>
        <taxon>Gemmataceae</taxon>
        <taxon>Limnoglobus</taxon>
    </lineage>
</organism>
<dbReference type="SMART" id="SM00387">
    <property type="entry name" value="HATPase_c"/>
    <property type="match status" value="2"/>
</dbReference>
<dbReference type="SMART" id="SM00388">
    <property type="entry name" value="HisKA"/>
    <property type="match status" value="1"/>
</dbReference>
<evidence type="ECO:0000256" key="2">
    <source>
        <dbReference type="ARBA" id="ARBA00012438"/>
    </source>
</evidence>
<sequence length="590" mass="64116">MTVLLAVNIRDEQGIVVARQRTRQVSELLGFDPQDQIRLATAASEVVRNAVQFGRGCRVEFGVAGRTLLINVQDNGPGIADPQAVLDGRAGSANGLGLVSARRLVDDLTIESQPQVGTTVRLKKTFARSGSVPTDQKLGQIIAELLKSSPEDPFSEVRQQNRDLLKTLDELRERETRLAELNRELEETNRGVMALYAELDEKAEAIRRVSDLKSRFLSNMSHEFRTPLNSIVSLTQLLLDRADGPLRDEQVKQVNFVRRAAVGLSELVNDLLDLAKVEAGKVVVRPNTFLAADLFAALRGMMRPLTTGDGVALTFDDAAAVGALHTDEGKVAQILRNFLSNALKFTEHGEVRLTALAHADGTIQFAVSDTGIGIAACDRERIFEEFGQIENAVQSKVKGTGLGLPLSKRLAELLGGRVWLTSEPGVGSTFYLSLPRNYSAPTAGTPGERSRRAESTRPTFLLIDDDEIARYLLRGLLENGTVNLVEAEGGRDGVRQAKLHHPRAIFLDLMMPDLSGFDTLDQLKADPDTRDTPVFVYTSHTPSAAEQARLAGKVAGILAKAPTASREAAGRVVWEALEHAGIAPPRVTHA</sequence>
<dbReference type="GO" id="GO:0005886">
    <property type="term" value="C:plasma membrane"/>
    <property type="evidence" value="ECO:0007669"/>
    <property type="project" value="TreeGrafter"/>
</dbReference>
<evidence type="ECO:0000313" key="10">
    <source>
        <dbReference type="EMBL" id="QEL20227.1"/>
    </source>
</evidence>
<dbReference type="PRINTS" id="PR00344">
    <property type="entry name" value="BCTRLSENSOR"/>
</dbReference>
<dbReference type="InterPro" id="IPR036097">
    <property type="entry name" value="HisK_dim/P_sf"/>
</dbReference>
<dbReference type="OrthoDB" id="9762493at2"/>
<dbReference type="Gene3D" id="3.40.50.2300">
    <property type="match status" value="1"/>
</dbReference>
<evidence type="ECO:0000256" key="6">
    <source>
        <dbReference type="PROSITE-ProRule" id="PRU00169"/>
    </source>
</evidence>
<dbReference type="EMBL" id="CP042425">
    <property type="protein sequence ID" value="QEL20227.1"/>
    <property type="molecule type" value="Genomic_DNA"/>
</dbReference>
<evidence type="ECO:0000256" key="4">
    <source>
        <dbReference type="ARBA" id="ARBA00022679"/>
    </source>
</evidence>
<dbReference type="InterPro" id="IPR001789">
    <property type="entry name" value="Sig_transdc_resp-reg_receiver"/>
</dbReference>
<dbReference type="CDD" id="cd16922">
    <property type="entry name" value="HATPase_EvgS-ArcB-TorS-like"/>
    <property type="match status" value="1"/>
</dbReference>
<dbReference type="GO" id="GO:0000155">
    <property type="term" value="F:phosphorelay sensor kinase activity"/>
    <property type="evidence" value="ECO:0007669"/>
    <property type="project" value="InterPro"/>
</dbReference>
<dbReference type="Gene3D" id="1.10.287.130">
    <property type="match status" value="1"/>
</dbReference>
<name>A0A5C1APY2_9BACT</name>
<feature type="coiled-coil region" evidence="7">
    <location>
        <begin position="154"/>
        <end position="202"/>
    </location>
</feature>
<proteinExistence type="predicted"/>
<dbReference type="EC" id="2.7.13.3" evidence="2"/>
<dbReference type="InterPro" id="IPR003661">
    <property type="entry name" value="HisK_dim/P_dom"/>
</dbReference>
<comment type="catalytic activity">
    <reaction evidence="1">
        <text>ATP + protein L-histidine = ADP + protein N-phospho-L-histidine.</text>
        <dbReference type="EC" id="2.7.13.3"/>
    </reaction>
</comment>
<dbReference type="InterPro" id="IPR036890">
    <property type="entry name" value="HATPase_C_sf"/>
</dbReference>
<feature type="domain" description="Response regulatory" evidence="9">
    <location>
        <begin position="459"/>
        <end position="575"/>
    </location>
</feature>
<dbReference type="Proteomes" id="UP000324974">
    <property type="component" value="Chromosome"/>
</dbReference>
<keyword evidence="11" id="KW-1185">Reference proteome</keyword>
<dbReference type="Pfam" id="PF02518">
    <property type="entry name" value="HATPase_c"/>
    <property type="match status" value="2"/>
</dbReference>
<dbReference type="RefSeq" id="WP_149114545.1">
    <property type="nucleotide sequence ID" value="NZ_CP042425.1"/>
</dbReference>
<dbReference type="SUPFAM" id="SSF55874">
    <property type="entry name" value="ATPase domain of HSP90 chaperone/DNA topoisomerase II/histidine kinase"/>
    <property type="match status" value="2"/>
</dbReference>
<protein>
    <recommendedName>
        <fullName evidence="2">histidine kinase</fullName>
        <ecNumber evidence="2">2.7.13.3</ecNumber>
    </recommendedName>
</protein>
<dbReference type="SUPFAM" id="SSF47384">
    <property type="entry name" value="Homodimeric domain of signal transducing histidine kinase"/>
    <property type="match status" value="1"/>
</dbReference>
<evidence type="ECO:0000313" key="11">
    <source>
        <dbReference type="Proteomes" id="UP000324974"/>
    </source>
</evidence>
<dbReference type="KEGG" id="lrs:PX52LOC_07319"/>
<dbReference type="GO" id="GO:0009927">
    <property type="term" value="F:histidine phosphotransfer kinase activity"/>
    <property type="evidence" value="ECO:0007669"/>
    <property type="project" value="TreeGrafter"/>
</dbReference>
<dbReference type="PROSITE" id="PS50109">
    <property type="entry name" value="HIS_KIN"/>
    <property type="match status" value="1"/>
</dbReference>
<dbReference type="Pfam" id="PF00072">
    <property type="entry name" value="Response_reg"/>
    <property type="match status" value="1"/>
</dbReference>
<feature type="modified residue" description="4-aspartylphosphate" evidence="6">
    <location>
        <position position="508"/>
    </location>
</feature>
<dbReference type="PANTHER" id="PTHR43047">
    <property type="entry name" value="TWO-COMPONENT HISTIDINE PROTEIN KINASE"/>
    <property type="match status" value="1"/>
</dbReference>
<dbReference type="Pfam" id="PF00512">
    <property type="entry name" value="HisKA"/>
    <property type="match status" value="1"/>
</dbReference>
<dbReference type="InterPro" id="IPR004358">
    <property type="entry name" value="Sig_transdc_His_kin-like_C"/>
</dbReference>
<evidence type="ECO:0000256" key="5">
    <source>
        <dbReference type="ARBA" id="ARBA00022777"/>
    </source>
</evidence>
<dbReference type="PROSITE" id="PS50110">
    <property type="entry name" value="RESPONSE_REGULATORY"/>
    <property type="match status" value="1"/>
</dbReference>
<gene>
    <name evidence="10" type="ORF">PX52LOC_07319</name>
</gene>
<keyword evidence="3 6" id="KW-0597">Phosphoprotein</keyword>
<dbReference type="InterPro" id="IPR003594">
    <property type="entry name" value="HATPase_dom"/>
</dbReference>
<evidence type="ECO:0000259" key="9">
    <source>
        <dbReference type="PROSITE" id="PS50110"/>
    </source>
</evidence>
<feature type="domain" description="Histidine kinase" evidence="8">
    <location>
        <begin position="219"/>
        <end position="438"/>
    </location>
</feature>
<dbReference type="AlphaFoldDB" id="A0A5C1APY2"/>
<evidence type="ECO:0000256" key="3">
    <source>
        <dbReference type="ARBA" id="ARBA00022553"/>
    </source>
</evidence>
<keyword evidence="5 10" id="KW-0418">Kinase</keyword>
<evidence type="ECO:0000259" key="8">
    <source>
        <dbReference type="PROSITE" id="PS50109"/>
    </source>
</evidence>
<accession>A0A5C1APY2</accession>
<evidence type="ECO:0000256" key="7">
    <source>
        <dbReference type="SAM" id="Coils"/>
    </source>
</evidence>